<reference evidence="2 3" key="1">
    <citation type="submission" date="2023-10" db="EMBL/GenBank/DDBJ databases">
        <title>Chromosome-scale genome assembly provides insights into flower coloration mechanisms of Canna indica.</title>
        <authorList>
            <person name="Li C."/>
        </authorList>
    </citation>
    <scope>NUCLEOTIDE SEQUENCE [LARGE SCALE GENOMIC DNA]</scope>
    <source>
        <tissue evidence="2">Flower</tissue>
    </source>
</reference>
<feature type="compositionally biased region" description="Polar residues" evidence="1">
    <location>
        <begin position="13"/>
        <end position="22"/>
    </location>
</feature>
<dbReference type="EMBL" id="CP136894">
    <property type="protein sequence ID" value="WOL09123.1"/>
    <property type="molecule type" value="Genomic_DNA"/>
</dbReference>
<dbReference type="Proteomes" id="UP001327560">
    <property type="component" value="Chromosome 5"/>
</dbReference>
<evidence type="ECO:0000313" key="3">
    <source>
        <dbReference type="Proteomes" id="UP001327560"/>
    </source>
</evidence>
<sequence>MKPHKGRPRKKVTSNLPCSSSVAPPPPPRQQPDLPPPPPARLFPNYPSPSSTSSTHLPPPSMPKKPFLHRILPLVVVGSAAYMYMGRSKKHVTENDGKFGPEDCSIPAQRTETTS</sequence>
<protein>
    <submittedName>
        <fullName evidence="2">Uncharacterized protein</fullName>
    </submittedName>
</protein>
<feature type="compositionally biased region" description="Basic residues" evidence="1">
    <location>
        <begin position="1"/>
        <end position="12"/>
    </location>
</feature>
<feature type="compositionally biased region" description="Low complexity" evidence="1">
    <location>
        <begin position="42"/>
        <end position="56"/>
    </location>
</feature>
<feature type="compositionally biased region" description="Pro residues" evidence="1">
    <location>
        <begin position="23"/>
        <end position="41"/>
    </location>
</feature>
<keyword evidence="3" id="KW-1185">Reference proteome</keyword>
<name>A0AAQ3KHV0_9LILI</name>
<feature type="compositionally biased region" description="Basic and acidic residues" evidence="1">
    <location>
        <begin position="92"/>
        <end position="101"/>
    </location>
</feature>
<organism evidence="2 3">
    <name type="scientific">Canna indica</name>
    <name type="common">Indian-shot</name>
    <dbReference type="NCBI Taxonomy" id="4628"/>
    <lineage>
        <taxon>Eukaryota</taxon>
        <taxon>Viridiplantae</taxon>
        <taxon>Streptophyta</taxon>
        <taxon>Embryophyta</taxon>
        <taxon>Tracheophyta</taxon>
        <taxon>Spermatophyta</taxon>
        <taxon>Magnoliopsida</taxon>
        <taxon>Liliopsida</taxon>
        <taxon>Zingiberales</taxon>
        <taxon>Cannaceae</taxon>
        <taxon>Canna</taxon>
    </lineage>
</organism>
<feature type="region of interest" description="Disordered" evidence="1">
    <location>
        <begin position="1"/>
        <end position="66"/>
    </location>
</feature>
<proteinExistence type="predicted"/>
<evidence type="ECO:0000256" key="1">
    <source>
        <dbReference type="SAM" id="MobiDB-lite"/>
    </source>
</evidence>
<evidence type="ECO:0000313" key="2">
    <source>
        <dbReference type="EMBL" id="WOL09123.1"/>
    </source>
</evidence>
<gene>
    <name evidence="2" type="ORF">Cni_G17876</name>
</gene>
<feature type="region of interest" description="Disordered" evidence="1">
    <location>
        <begin position="92"/>
        <end position="115"/>
    </location>
</feature>
<accession>A0AAQ3KHV0</accession>
<dbReference type="AlphaFoldDB" id="A0AAQ3KHV0"/>